<feature type="region of interest" description="Disordered" evidence="3">
    <location>
        <begin position="614"/>
        <end position="660"/>
    </location>
</feature>
<evidence type="ECO:0000259" key="4">
    <source>
        <dbReference type="PROSITE" id="PS50234"/>
    </source>
</evidence>
<dbReference type="EMBL" id="RCHS01001709">
    <property type="protein sequence ID" value="RMX51879.1"/>
    <property type="molecule type" value="Genomic_DNA"/>
</dbReference>
<organism evidence="5 6">
    <name type="scientific">Pocillopora damicornis</name>
    <name type="common">Cauliflower coral</name>
    <name type="synonym">Millepora damicornis</name>
    <dbReference type="NCBI Taxonomy" id="46731"/>
    <lineage>
        <taxon>Eukaryota</taxon>
        <taxon>Metazoa</taxon>
        <taxon>Cnidaria</taxon>
        <taxon>Anthozoa</taxon>
        <taxon>Hexacorallia</taxon>
        <taxon>Scleractinia</taxon>
        <taxon>Astrocoeniina</taxon>
        <taxon>Pocilloporidae</taxon>
        <taxon>Pocillopora</taxon>
    </lineage>
</organism>
<dbReference type="InterPro" id="IPR002035">
    <property type="entry name" value="VWF_A"/>
</dbReference>
<dbReference type="InterPro" id="IPR036465">
    <property type="entry name" value="vWFA_dom_sf"/>
</dbReference>
<name>A0A3M6UE86_POCDA</name>
<dbReference type="SMART" id="SM00327">
    <property type="entry name" value="VWA"/>
    <property type="match status" value="1"/>
</dbReference>
<dbReference type="InterPro" id="IPR002227">
    <property type="entry name" value="Tyrosinase_Cu-bd"/>
</dbReference>
<dbReference type="Pfam" id="PF00264">
    <property type="entry name" value="Tyrosinase"/>
    <property type="match status" value="1"/>
</dbReference>
<dbReference type="GO" id="GO:0016491">
    <property type="term" value="F:oxidoreductase activity"/>
    <property type="evidence" value="ECO:0007669"/>
    <property type="project" value="InterPro"/>
</dbReference>
<evidence type="ECO:0000313" key="5">
    <source>
        <dbReference type="EMBL" id="RMX51879.1"/>
    </source>
</evidence>
<evidence type="ECO:0000313" key="6">
    <source>
        <dbReference type="Proteomes" id="UP000275408"/>
    </source>
</evidence>
<dbReference type="InterPro" id="IPR050316">
    <property type="entry name" value="Tyrosinase/Hemocyanin"/>
</dbReference>
<dbReference type="PANTHER" id="PTHR11474:SF126">
    <property type="entry name" value="TYROSINASE-LIKE PROTEIN TYR-1-RELATED"/>
    <property type="match status" value="1"/>
</dbReference>
<protein>
    <recommendedName>
        <fullName evidence="4">VWFA domain-containing protein</fullName>
    </recommendedName>
</protein>
<dbReference type="AlphaFoldDB" id="A0A3M6UE86"/>
<reference evidence="5 6" key="1">
    <citation type="journal article" date="2018" name="Sci. Rep.">
        <title>Comparative analysis of the Pocillopora damicornis genome highlights role of immune system in coral evolution.</title>
        <authorList>
            <person name="Cunning R."/>
            <person name="Bay R.A."/>
            <person name="Gillette P."/>
            <person name="Baker A.C."/>
            <person name="Traylor-Knowles N."/>
        </authorList>
    </citation>
    <scope>NUCLEOTIDE SEQUENCE [LARGE SCALE GENOMIC DNA]</scope>
    <source>
        <strain evidence="5">RSMAS</strain>
        <tissue evidence="5">Whole animal</tissue>
    </source>
</reference>
<feature type="compositionally biased region" description="Basic and acidic residues" evidence="3">
    <location>
        <begin position="614"/>
        <end position="630"/>
    </location>
</feature>
<gene>
    <name evidence="5" type="ORF">pdam_00018952</name>
</gene>
<dbReference type="Pfam" id="PF00092">
    <property type="entry name" value="VWA"/>
    <property type="match status" value="1"/>
</dbReference>
<feature type="domain" description="VWFA" evidence="4">
    <location>
        <begin position="88"/>
        <end position="265"/>
    </location>
</feature>
<keyword evidence="6" id="KW-1185">Reference proteome</keyword>
<accession>A0A3M6UE86</accession>
<dbReference type="OrthoDB" id="6132182at2759"/>
<dbReference type="SUPFAM" id="SSF48056">
    <property type="entry name" value="Di-copper centre-containing domain"/>
    <property type="match status" value="1"/>
</dbReference>
<dbReference type="PROSITE" id="PS50234">
    <property type="entry name" value="VWFA"/>
    <property type="match status" value="1"/>
</dbReference>
<dbReference type="GO" id="GO:0046872">
    <property type="term" value="F:metal ion binding"/>
    <property type="evidence" value="ECO:0007669"/>
    <property type="project" value="UniProtKB-KW"/>
</dbReference>
<comment type="caution">
    <text evidence="5">The sequence shown here is derived from an EMBL/GenBank/DDBJ whole genome shotgun (WGS) entry which is preliminary data.</text>
</comment>
<proteinExistence type="predicted"/>
<dbReference type="Proteomes" id="UP000275408">
    <property type="component" value="Unassembled WGS sequence"/>
</dbReference>
<dbReference type="Gene3D" id="3.40.50.410">
    <property type="entry name" value="von Willebrand factor, type A domain"/>
    <property type="match status" value="1"/>
</dbReference>
<evidence type="ECO:0000256" key="1">
    <source>
        <dbReference type="ARBA" id="ARBA00022723"/>
    </source>
</evidence>
<dbReference type="PANTHER" id="PTHR11474">
    <property type="entry name" value="TYROSINASE FAMILY MEMBER"/>
    <property type="match status" value="1"/>
</dbReference>
<keyword evidence="1" id="KW-0479">Metal-binding</keyword>
<dbReference type="Gene3D" id="1.10.1280.10">
    <property type="entry name" value="Di-copper center containing domain from catechol oxidase"/>
    <property type="match status" value="1"/>
</dbReference>
<evidence type="ECO:0000256" key="3">
    <source>
        <dbReference type="SAM" id="MobiDB-lite"/>
    </source>
</evidence>
<evidence type="ECO:0000256" key="2">
    <source>
        <dbReference type="ARBA" id="ARBA00023008"/>
    </source>
</evidence>
<dbReference type="SUPFAM" id="SSF53300">
    <property type="entry name" value="vWA-like"/>
    <property type="match status" value="1"/>
</dbReference>
<dbReference type="InterPro" id="IPR008922">
    <property type="entry name" value="Di-copper_centre_dom_sf"/>
</dbReference>
<feature type="compositionally biased region" description="Acidic residues" evidence="3">
    <location>
        <begin position="631"/>
        <end position="660"/>
    </location>
</feature>
<dbReference type="PROSITE" id="PS00497">
    <property type="entry name" value="TYROSINASE_1"/>
    <property type="match status" value="1"/>
</dbReference>
<sequence length="660" mass="76460">MYLIQGGGWYFAREIGTKQTMHSHRDGRCLSVLIFITSFLMGLRGKPLYEERAEMTVASLEALTGTFSGSIFQLAKRDKGSHMPPRIHLTVIIPSNSVVGPKNFNLVKEFVGDLVQEFSISPSGTRVAMVTQSSTPRMEFSWYKFMNVECTLEGISSVRFQAGNRSSLNTLLDYVKSKIYSPAKNATNPVHRILFIITESVALNDTKQTTSLAKELQNDGVDIFLLTVGKHMTIDIPNMVIGKPFKRPIFQVNSFRDLPRLAKSFKGKGNPLRAILSFPAHKGLGQRELWKRDYALNDGYHMMIAAIILETLQLPFPGLNRSCSIEGFSYDECDRRCRCINGTFTDCHRIRKDFMEMPLEERRRYVKVLKVVSSQDPYKKTYDLVTRLHPKFFDIIHQRPFFFPWHRWYLFIFENLLRHVDCRVTVPYWNWARAVSRNRLWRATDIRDIWNPGPHGLGGDGEGKSRTSCVRNGPFQAGKWSLPEWLFSKCLSRRFDHRYYLPSEEYVKDLKKLSWRKFRAFESGVRRYMHNDLHNAVGGTMSEDESASAPEFWSHHAFLDKIWSDWQDHGPKYKFAYYKSINVLLPGGNHFGWQFMDLQNQPHCIRVLYEEPKGEKVPDGVDDNRVRYDDDVNDDDDDDNGIDDSDDNDDDDNDDDDDEH</sequence>
<keyword evidence="2" id="KW-0186">Copper</keyword>
<dbReference type="PRINTS" id="PR00092">
    <property type="entry name" value="TYROSINASE"/>
</dbReference>